<evidence type="ECO:0000256" key="1">
    <source>
        <dbReference type="SAM" id="MobiDB-lite"/>
    </source>
</evidence>
<keyword evidence="3" id="KW-1185">Reference proteome</keyword>
<evidence type="ECO:0000313" key="2">
    <source>
        <dbReference type="EMBL" id="OWQ97119.1"/>
    </source>
</evidence>
<sequence>MAKDQVEIAKEAMRLRRVADEEEMSARPENVQHADVGMNAIHRDDQPPSGAFDAEGQRPVLERSRKTR</sequence>
<dbReference type="OrthoDB" id="7620601at2"/>
<dbReference type="EMBL" id="NISK01000002">
    <property type="protein sequence ID" value="OWQ97119.1"/>
    <property type="molecule type" value="Genomic_DNA"/>
</dbReference>
<dbReference type="Proteomes" id="UP000197361">
    <property type="component" value="Unassembled WGS sequence"/>
</dbReference>
<feature type="region of interest" description="Disordered" evidence="1">
    <location>
        <begin position="19"/>
        <end position="68"/>
    </location>
</feature>
<comment type="caution">
    <text evidence="2">The sequence shown here is derived from an EMBL/GenBank/DDBJ whole genome shotgun (WGS) entry which is preliminary data.</text>
</comment>
<feature type="compositionally biased region" description="Basic and acidic residues" evidence="1">
    <location>
        <begin position="19"/>
        <end position="32"/>
    </location>
</feature>
<organism evidence="2 3">
    <name type="scientific">Sphingopyxis bauzanensis</name>
    <dbReference type="NCBI Taxonomy" id="651663"/>
    <lineage>
        <taxon>Bacteria</taxon>
        <taxon>Pseudomonadati</taxon>
        <taxon>Pseudomonadota</taxon>
        <taxon>Alphaproteobacteria</taxon>
        <taxon>Sphingomonadales</taxon>
        <taxon>Sphingomonadaceae</taxon>
        <taxon>Sphingopyxis</taxon>
    </lineage>
</organism>
<reference evidence="2 3" key="1">
    <citation type="journal article" date="2010" name="Int. J. Syst. Evol. Microbiol.">
        <title>Sphingopyxis bauzanensis sp. nov., a psychrophilic bacterium isolated from soil.</title>
        <authorList>
            <person name="Zhang D.C."/>
            <person name="Liu H.C."/>
            <person name="Xin Y.H."/>
            <person name="Zhou Y.G."/>
            <person name="Schinner F."/>
            <person name="Margesin R."/>
        </authorList>
    </citation>
    <scope>NUCLEOTIDE SEQUENCE [LARGE SCALE GENOMIC DNA]</scope>
    <source>
        <strain evidence="2 3">DSM 22271</strain>
    </source>
</reference>
<gene>
    <name evidence="2" type="ORF">CDQ92_08580</name>
</gene>
<proteinExistence type="predicted"/>
<dbReference type="RefSeq" id="WP_088440977.1">
    <property type="nucleotide sequence ID" value="NZ_BMMC01000003.1"/>
</dbReference>
<protein>
    <submittedName>
        <fullName evidence="2">Uncharacterized protein</fullName>
    </submittedName>
</protein>
<dbReference type="AlphaFoldDB" id="A0A246JVM5"/>
<name>A0A246JVM5_9SPHN</name>
<evidence type="ECO:0000313" key="3">
    <source>
        <dbReference type="Proteomes" id="UP000197361"/>
    </source>
</evidence>
<accession>A0A246JVM5</accession>